<name>A0A0L0G4B9_9EUKA</name>
<dbReference type="Proteomes" id="UP000054560">
    <property type="component" value="Unassembled WGS sequence"/>
</dbReference>
<evidence type="ECO:0000256" key="2">
    <source>
        <dbReference type="ARBA" id="ARBA00007658"/>
    </source>
</evidence>
<feature type="compositionally biased region" description="Basic and acidic residues" evidence="6">
    <location>
        <begin position="76"/>
        <end position="105"/>
    </location>
</feature>
<dbReference type="EC" id="3.2.1.-" evidence="5"/>
<comment type="similarity">
    <text evidence="2 5">Belongs to the glycosyl hydrolase 47 family.</text>
</comment>
<feature type="region of interest" description="Disordered" evidence="6">
    <location>
        <begin position="31"/>
        <end position="201"/>
    </location>
</feature>
<dbReference type="GO" id="GO:0016020">
    <property type="term" value="C:membrane"/>
    <property type="evidence" value="ECO:0007669"/>
    <property type="project" value="InterPro"/>
</dbReference>
<feature type="compositionally biased region" description="Basic and acidic residues" evidence="6">
    <location>
        <begin position="112"/>
        <end position="126"/>
    </location>
</feature>
<dbReference type="GeneID" id="25904340"/>
<keyword evidence="7" id="KW-0732">Signal</keyword>
<dbReference type="GO" id="GO:0005509">
    <property type="term" value="F:calcium ion binding"/>
    <property type="evidence" value="ECO:0007669"/>
    <property type="project" value="InterPro"/>
</dbReference>
<dbReference type="SUPFAM" id="SSF48225">
    <property type="entry name" value="Seven-hairpin glycosidases"/>
    <property type="match status" value="1"/>
</dbReference>
<feature type="chain" id="PRO_5005538646" description="alpha-1,2-Mannosidase" evidence="7">
    <location>
        <begin position="26"/>
        <end position="461"/>
    </location>
</feature>
<dbReference type="EMBL" id="KQ241799">
    <property type="protein sequence ID" value="KNC83942.1"/>
    <property type="molecule type" value="Genomic_DNA"/>
</dbReference>
<evidence type="ECO:0000256" key="3">
    <source>
        <dbReference type="ARBA" id="ARBA00022824"/>
    </source>
</evidence>
<protein>
    <recommendedName>
        <fullName evidence="5">alpha-1,2-Mannosidase</fullName>
        <ecNumber evidence="5">3.2.1.-</ecNumber>
    </recommendedName>
</protein>
<dbReference type="AlphaFoldDB" id="A0A0L0G4B9"/>
<keyword evidence="9" id="KW-1185">Reference proteome</keyword>
<sequence>MRWYSFRMLVAVVLCLLASPQWVRAEVTDKHPTTSPVNDVVDVNTHSSNEGTHKSTHSDIDAVDVNTQPSSGDALKSTHADIDTVDVRTQSDKRTNAHTRLDKGQPSEIAQEEPRTHVDGIADSHTHGPNKVQKAEEEVQGGTHRDTRDNGPDTDELDIESSERVHTDTQQRTHPDTSDHAHAHAQAHADAPQNQKNGPSVHRYTRKERIALSEEVKGMFAHAFNGYIQHAYPADELKPVTCNARWRRDDEFRGDIDRCMGNFSLTLIDSLDTIAVMGDTELFFTAVNTVVTTVHFNTSVVVSVFEVTIRVLGGLLSAHALALHLLEDKHAKDVHGDAFVYTGGLLDLAVDLGDRLLKAFDTQSGLPLVRVDLVHGVPEGDDLNTCTACAGTVLLEFVTLSRFSGNPIYESKARIAMVALYEGRYLSNLVSRTYSTVTGQSSGAHAGVGASIDSYYEYLMK</sequence>
<evidence type="ECO:0000313" key="9">
    <source>
        <dbReference type="Proteomes" id="UP000054560"/>
    </source>
</evidence>
<dbReference type="GO" id="GO:0004571">
    <property type="term" value="F:mannosyl-oligosaccharide 1,2-alpha-mannosidase activity"/>
    <property type="evidence" value="ECO:0007669"/>
    <property type="project" value="InterPro"/>
</dbReference>
<evidence type="ECO:0000256" key="1">
    <source>
        <dbReference type="ARBA" id="ARBA00004240"/>
    </source>
</evidence>
<dbReference type="PANTHER" id="PTHR45679">
    <property type="entry name" value="ER DEGRADATION-ENHANCING ALPHA-MANNOSIDASE-LIKE PROTEIN 2"/>
    <property type="match status" value="1"/>
</dbReference>
<gene>
    <name evidence="8" type="ORF">SARC_03836</name>
</gene>
<dbReference type="STRING" id="667725.A0A0L0G4B9"/>
<dbReference type="InterPro" id="IPR044674">
    <property type="entry name" value="EDEM1/2/3"/>
</dbReference>
<evidence type="ECO:0000313" key="8">
    <source>
        <dbReference type="EMBL" id="KNC83942.1"/>
    </source>
</evidence>
<feature type="compositionally biased region" description="Basic and acidic residues" evidence="6">
    <location>
        <begin position="51"/>
        <end position="60"/>
    </location>
</feature>
<evidence type="ECO:0000256" key="7">
    <source>
        <dbReference type="SAM" id="SignalP"/>
    </source>
</evidence>
<evidence type="ECO:0000256" key="5">
    <source>
        <dbReference type="RuleBase" id="RU361193"/>
    </source>
</evidence>
<dbReference type="PANTHER" id="PTHR45679:SF2">
    <property type="entry name" value="ER DEGRADATION-ENHANCING ALPHA-MANNOSIDASE-LIKE PROTEIN 3"/>
    <property type="match status" value="1"/>
</dbReference>
<dbReference type="InterPro" id="IPR001382">
    <property type="entry name" value="Glyco_hydro_47"/>
</dbReference>
<reference evidence="8 9" key="1">
    <citation type="submission" date="2011-02" db="EMBL/GenBank/DDBJ databases">
        <title>The Genome Sequence of Sphaeroforma arctica JP610.</title>
        <authorList>
            <consortium name="The Broad Institute Genome Sequencing Platform"/>
            <person name="Russ C."/>
            <person name="Cuomo C."/>
            <person name="Young S.K."/>
            <person name="Zeng Q."/>
            <person name="Gargeya S."/>
            <person name="Alvarado L."/>
            <person name="Berlin A."/>
            <person name="Chapman S.B."/>
            <person name="Chen Z."/>
            <person name="Freedman E."/>
            <person name="Gellesch M."/>
            <person name="Goldberg J."/>
            <person name="Griggs A."/>
            <person name="Gujja S."/>
            <person name="Heilman E."/>
            <person name="Heiman D."/>
            <person name="Howarth C."/>
            <person name="Mehta T."/>
            <person name="Neiman D."/>
            <person name="Pearson M."/>
            <person name="Roberts A."/>
            <person name="Saif S."/>
            <person name="Shea T."/>
            <person name="Shenoy N."/>
            <person name="Sisk P."/>
            <person name="Stolte C."/>
            <person name="Sykes S."/>
            <person name="White J."/>
            <person name="Yandava C."/>
            <person name="Burger G."/>
            <person name="Gray M.W."/>
            <person name="Holland P.W.H."/>
            <person name="King N."/>
            <person name="Lang F.B.F."/>
            <person name="Roger A.J."/>
            <person name="Ruiz-Trillo I."/>
            <person name="Haas B."/>
            <person name="Nusbaum C."/>
            <person name="Birren B."/>
        </authorList>
    </citation>
    <scope>NUCLEOTIDE SEQUENCE [LARGE SCALE GENOMIC DNA]</scope>
    <source>
        <strain evidence="8 9">JP610</strain>
    </source>
</reference>
<comment type="subcellular location">
    <subcellularLocation>
        <location evidence="1">Endoplasmic reticulum</location>
    </subcellularLocation>
</comment>
<keyword evidence="5" id="KW-0326">Glycosidase</keyword>
<feature type="compositionally biased region" description="Basic and acidic residues" evidence="6">
    <location>
        <begin position="133"/>
        <end position="151"/>
    </location>
</feature>
<dbReference type="GO" id="GO:0044322">
    <property type="term" value="C:endoplasmic reticulum quality control compartment"/>
    <property type="evidence" value="ECO:0007669"/>
    <property type="project" value="GOC"/>
</dbReference>
<evidence type="ECO:0000256" key="6">
    <source>
        <dbReference type="SAM" id="MobiDB-lite"/>
    </source>
</evidence>
<feature type="compositionally biased region" description="Basic and acidic residues" evidence="6">
    <location>
        <begin position="161"/>
        <end position="182"/>
    </location>
</feature>
<organism evidence="8 9">
    <name type="scientific">Sphaeroforma arctica JP610</name>
    <dbReference type="NCBI Taxonomy" id="667725"/>
    <lineage>
        <taxon>Eukaryota</taxon>
        <taxon>Ichthyosporea</taxon>
        <taxon>Ichthyophonida</taxon>
        <taxon>Sphaeroforma</taxon>
    </lineage>
</organism>
<keyword evidence="4" id="KW-0325">Glycoprotein</keyword>
<proteinExistence type="inferred from homology"/>
<evidence type="ECO:0000256" key="4">
    <source>
        <dbReference type="ARBA" id="ARBA00023180"/>
    </source>
</evidence>
<dbReference type="InterPro" id="IPR036026">
    <property type="entry name" value="Seven-hairpin_glycosidases"/>
</dbReference>
<dbReference type="RefSeq" id="XP_014157844.1">
    <property type="nucleotide sequence ID" value="XM_014302369.1"/>
</dbReference>
<dbReference type="OrthoDB" id="8118055at2759"/>
<dbReference type="eggNOG" id="KOG2430">
    <property type="taxonomic scope" value="Eukaryota"/>
</dbReference>
<keyword evidence="3" id="KW-0256">Endoplasmic reticulum</keyword>
<dbReference type="Pfam" id="PF01532">
    <property type="entry name" value="Glyco_hydro_47"/>
    <property type="match status" value="1"/>
</dbReference>
<dbReference type="Gene3D" id="1.50.10.10">
    <property type="match status" value="1"/>
</dbReference>
<dbReference type="GO" id="GO:0005975">
    <property type="term" value="P:carbohydrate metabolic process"/>
    <property type="evidence" value="ECO:0007669"/>
    <property type="project" value="InterPro"/>
</dbReference>
<dbReference type="PRINTS" id="PR00747">
    <property type="entry name" value="GLYHDRLASE47"/>
</dbReference>
<feature type="non-terminal residue" evidence="8">
    <location>
        <position position="461"/>
    </location>
</feature>
<feature type="signal peptide" evidence="7">
    <location>
        <begin position="1"/>
        <end position="25"/>
    </location>
</feature>
<accession>A0A0L0G4B9</accession>
<keyword evidence="5" id="KW-0378">Hydrolase</keyword>
<dbReference type="InterPro" id="IPR012341">
    <property type="entry name" value="6hp_glycosidase-like_sf"/>
</dbReference>
<dbReference type="GO" id="GO:1904380">
    <property type="term" value="P:endoplasmic reticulum mannose trimming"/>
    <property type="evidence" value="ECO:0007669"/>
    <property type="project" value="InterPro"/>
</dbReference>